<reference evidence="4" key="1">
    <citation type="submission" date="2022-02" db="EMBL/GenBank/DDBJ databases">
        <authorList>
            <person name="Henning P.M."/>
            <person name="McCubbin A.G."/>
            <person name="Shore J.S."/>
        </authorList>
    </citation>
    <scope>NUCLEOTIDE SEQUENCE</scope>
    <source>
        <strain evidence="4">F60SS</strain>
        <tissue evidence="4">Leaves</tissue>
    </source>
</reference>
<accession>A0A9Q0FGX3</accession>
<evidence type="ECO:0000313" key="4">
    <source>
        <dbReference type="EMBL" id="KAJ4831265.1"/>
    </source>
</evidence>
<proteinExistence type="inferred from homology"/>
<dbReference type="EMBL" id="JAKUCV010005419">
    <property type="protein sequence ID" value="KAJ4831265.1"/>
    <property type="molecule type" value="Genomic_DNA"/>
</dbReference>
<evidence type="ECO:0000256" key="1">
    <source>
        <dbReference type="ARBA" id="ARBA00007692"/>
    </source>
</evidence>
<keyword evidence="2" id="KW-0806">Transcription termination</keyword>
<evidence type="ECO:0000256" key="2">
    <source>
        <dbReference type="ARBA" id="ARBA00022472"/>
    </source>
</evidence>
<organism evidence="4 5">
    <name type="scientific">Turnera subulata</name>
    <dbReference type="NCBI Taxonomy" id="218843"/>
    <lineage>
        <taxon>Eukaryota</taxon>
        <taxon>Viridiplantae</taxon>
        <taxon>Streptophyta</taxon>
        <taxon>Embryophyta</taxon>
        <taxon>Tracheophyta</taxon>
        <taxon>Spermatophyta</taxon>
        <taxon>Magnoliopsida</taxon>
        <taxon>eudicotyledons</taxon>
        <taxon>Gunneridae</taxon>
        <taxon>Pentapetalae</taxon>
        <taxon>rosids</taxon>
        <taxon>fabids</taxon>
        <taxon>Malpighiales</taxon>
        <taxon>Passifloraceae</taxon>
        <taxon>Turnera</taxon>
    </lineage>
</organism>
<evidence type="ECO:0000313" key="5">
    <source>
        <dbReference type="Proteomes" id="UP001141552"/>
    </source>
</evidence>
<dbReference type="OrthoDB" id="637682at2759"/>
<dbReference type="GO" id="GO:0006353">
    <property type="term" value="P:DNA-templated transcription termination"/>
    <property type="evidence" value="ECO:0007669"/>
    <property type="project" value="UniProtKB-KW"/>
</dbReference>
<reference evidence="4" key="2">
    <citation type="journal article" date="2023" name="Plants (Basel)">
        <title>Annotation of the Turnera subulata (Passifloraceae) Draft Genome Reveals the S-Locus Evolved after the Divergence of Turneroideae from Passifloroideae in a Stepwise Manner.</title>
        <authorList>
            <person name="Henning P.M."/>
            <person name="Roalson E.H."/>
            <person name="Mir W."/>
            <person name="McCubbin A.G."/>
            <person name="Shore J.S."/>
        </authorList>
    </citation>
    <scope>NUCLEOTIDE SEQUENCE</scope>
    <source>
        <strain evidence="4">F60SS</strain>
    </source>
</reference>
<dbReference type="InterPro" id="IPR038538">
    <property type="entry name" value="MTERF_sf"/>
</dbReference>
<comment type="caution">
    <text evidence="4">The sequence shown here is derived from an EMBL/GenBank/DDBJ whole genome shotgun (WGS) entry which is preliminary data.</text>
</comment>
<name>A0A9Q0FGX3_9ROSI</name>
<dbReference type="AlphaFoldDB" id="A0A9Q0FGX3"/>
<dbReference type="Gene3D" id="1.25.70.10">
    <property type="entry name" value="Transcription termination factor 3, mitochondrial"/>
    <property type="match status" value="1"/>
</dbReference>
<keyword evidence="3" id="KW-0809">Transit peptide</keyword>
<sequence length="105" mass="12555">MVLKRYPSFMDASVGKMRSALDFYMNTIKLEVHDFIKYPPSHSLRIGERARRRWNVLKALKSHNLVAFDKTERVIRMPRKMFLQRYVTCYADKIPELINIYRGTD</sequence>
<protein>
    <submittedName>
        <fullName evidence="4">Uncharacterized protein</fullName>
    </submittedName>
</protein>
<evidence type="ECO:0000256" key="3">
    <source>
        <dbReference type="ARBA" id="ARBA00022946"/>
    </source>
</evidence>
<dbReference type="GO" id="GO:0003676">
    <property type="term" value="F:nucleic acid binding"/>
    <property type="evidence" value="ECO:0007669"/>
    <property type="project" value="InterPro"/>
</dbReference>
<dbReference type="Proteomes" id="UP001141552">
    <property type="component" value="Unassembled WGS sequence"/>
</dbReference>
<comment type="similarity">
    <text evidence="1">Belongs to the mTERF family.</text>
</comment>
<dbReference type="Pfam" id="PF02536">
    <property type="entry name" value="mTERF"/>
    <property type="match status" value="1"/>
</dbReference>
<dbReference type="InterPro" id="IPR003690">
    <property type="entry name" value="MTERF"/>
</dbReference>
<gene>
    <name evidence="4" type="ORF">Tsubulata_007398</name>
</gene>
<keyword evidence="2" id="KW-0804">Transcription</keyword>
<keyword evidence="5" id="KW-1185">Reference proteome</keyword>
<keyword evidence="2" id="KW-0805">Transcription regulation</keyword>